<dbReference type="eggNOG" id="COG0531">
    <property type="taxonomic scope" value="Bacteria"/>
</dbReference>
<dbReference type="GO" id="GO:0016020">
    <property type="term" value="C:membrane"/>
    <property type="evidence" value="ECO:0007669"/>
    <property type="project" value="UniProtKB-SubCell"/>
</dbReference>
<dbReference type="AlphaFoldDB" id="C0EFD1"/>
<dbReference type="InterPro" id="IPR050598">
    <property type="entry name" value="AminoAcid_Transporter"/>
</dbReference>
<feature type="transmembrane region" description="Helical" evidence="5">
    <location>
        <begin position="197"/>
        <end position="218"/>
    </location>
</feature>
<feature type="transmembrane region" description="Helical" evidence="5">
    <location>
        <begin position="416"/>
        <end position="433"/>
    </location>
</feature>
<feature type="transmembrane region" description="Helical" evidence="5">
    <location>
        <begin position="37"/>
        <end position="60"/>
    </location>
</feature>
<keyword evidence="3 5" id="KW-1133">Transmembrane helix</keyword>
<accession>C0EFD1</accession>
<comment type="subcellular location">
    <subcellularLocation>
        <location evidence="1">Membrane</location>
        <topology evidence="1">Multi-pass membrane protein</topology>
    </subcellularLocation>
</comment>
<evidence type="ECO:0000256" key="3">
    <source>
        <dbReference type="ARBA" id="ARBA00022989"/>
    </source>
</evidence>
<dbReference type="PIRSF" id="PIRSF006060">
    <property type="entry name" value="AA_transporter"/>
    <property type="match status" value="1"/>
</dbReference>
<dbReference type="PANTHER" id="PTHR11785:SF512">
    <property type="entry name" value="SOBREMESA, ISOFORM B"/>
    <property type="match status" value="1"/>
</dbReference>
<evidence type="ECO:0000256" key="1">
    <source>
        <dbReference type="ARBA" id="ARBA00004141"/>
    </source>
</evidence>
<feature type="transmembrane region" description="Helical" evidence="5">
    <location>
        <begin position="94"/>
        <end position="118"/>
    </location>
</feature>
<dbReference type="PANTHER" id="PTHR11785">
    <property type="entry name" value="AMINO ACID TRANSPORTER"/>
    <property type="match status" value="1"/>
</dbReference>
<name>C0EFD1_9FIRM</name>
<organism evidence="6 7">
    <name type="scientific">[Clostridium] methylpentosum DSM 5476</name>
    <dbReference type="NCBI Taxonomy" id="537013"/>
    <lineage>
        <taxon>Bacteria</taxon>
        <taxon>Bacillati</taxon>
        <taxon>Bacillota</taxon>
        <taxon>Clostridia</taxon>
        <taxon>Eubacteriales</taxon>
        <taxon>Oscillospiraceae</taxon>
        <taxon>Oscillospiraceae incertae sedis</taxon>
    </lineage>
</organism>
<evidence type="ECO:0000313" key="7">
    <source>
        <dbReference type="Proteomes" id="UP000003340"/>
    </source>
</evidence>
<sequence length="442" mass="47375">MQRRYGLPTAMTMVVGIVIGSGIFFKSDAILRDTGGNILLGCALFLIAALSIVFGGLTLAQLAARTDDPGGITAYAGEFVGEKFGSAMGWFQTFVYLPSLVSVVSYASGMYICQLFGWSFGSSAVSIGVWCGIGGGMTLLFFLMNILSAKLGGYFQNCATVLKLIPLFVLAVAGLIWGEPAQVLSQSAAHLSAPINWLAGIGAVAFAFDGWVVSTSICHELKNSKRNLPFALTFCPIFILIVYIAYFVGLSSLVPPSEIDPATPQVYQAARALFGGFGAKLVLIFVVISMLGTLNGMVLGSIRLPHSLAVSGRLPQNYAQWNSRFDMPLRSALLALATSLLWIALHFVTQEFGLIGNSDVSEAAILLNYVLLCVLYCKVIKLEGRKHPVKGIVIPLLAVTGALVIFFGALGKPILLLYQVMYAVVLYAGYRFANHRAAESHR</sequence>
<feature type="transmembrane region" description="Helical" evidence="5">
    <location>
        <begin position="7"/>
        <end position="25"/>
    </location>
</feature>
<dbReference type="GO" id="GO:0015179">
    <property type="term" value="F:L-amino acid transmembrane transporter activity"/>
    <property type="evidence" value="ECO:0007669"/>
    <property type="project" value="TreeGrafter"/>
</dbReference>
<feature type="transmembrane region" description="Helical" evidence="5">
    <location>
        <begin position="230"/>
        <end position="249"/>
    </location>
</feature>
<dbReference type="Pfam" id="PF13520">
    <property type="entry name" value="AA_permease_2"/>
    <property type="match status" value="1"/>
</dbReference>
<keyword evidence="4 5" id="KW-0472">Membrane</keyword>
<dbReference type="STRING" id="537013.CLOSTMETH_02573"/>
<evidence type="ECO:0000313" key="6">
    <source>
        <dbReference type="EMBL" id="EEG29826.1"/>
    </source>
</evidence>
<gene>
    <name evidence="6" type="ORF">CLOSTMETH_02573</name>
</gene>
<proteinExistence type="predicted"/>
<reference evidence="6 7" key="2">
    <citation type="submission" date="2009-02" db="EMBL/GenBank/DDBJ databases">
        <title>Draft genome sequence of Clostridium methylpentosum (DSM 5476).</title>
        <authorList>
            <person name="Sudarsanam P."/>
            <person name="Ley R."/>
            <person name="Guruge J."/>
            <person name="Turnbaugh P.J."/>
            <person name="Mahowald M."/>
            <person name="Liep D."/>
            <person name="Gordon J."/>
        </authorList>
    </citation>
    <scope>NUCLEOTIDE SEQUENCE [LARGE SCALE GENOMIC DNA]</scope>
    <source>
        <strain evidence="6 7">DSM 5476</strain>
    </source>
</reference>
<dbReference type="InterPro" id="IPR002293">
    <property type="entry name" value="AA/rel_permease1"/>
</dbReference>
<reference evidence="6 7" key="1">
    <citation type="submission" date="2009-01" db="EMBL/GenBank/DDBJ databases">
        <authorList>
            <person name="Fulton L."/>
            <person name="Clifton S."/>
            <person name="Fulton B."/>
            <person name="Xu J."/>
            <person name="Minx P."/>
            <person name="Pepin K.H."/>
            <person name="Johnson M."/>
            <person name="Bhonagiri V."/>
            <person name="Nash W.E."/>
            <person name="Mardis E.R."/>
            <person name="Wilson R.K."/>
        </authorList>
    </citation>
    <scope>NUCLEOTIDE SEQUENCE [LARGE SCALE GENOMIC DNA]</scope>
    <source>
        <strain evidence="6 7">DSM 5476</strain>
    </source>
</reference>
<feature type="transmembrane region" description="Helical" evidence="5">
    <location>
        <begin position="269"/>
        <end position="294"/>
    </location>
</feature>
<comment type="caution">
    <text evidence="6">The sequence shown here is derived from an EMBL/GenBank/DDBJ whole genome shotgun (WGS) entry which is preliminary data.</text>
</comment>
<keyword evidence="2 5" id="KW-0812">Transmembrane</keyword>
<protein>
    <submittedName>
        <fullName evidence="6">Amino acid permease</fullName>
    </submittedName>
</protein>
<feature type="transmembrane region" description="Helical" evidence="5">
    <location>
        <begin position="331"/>
        <end position="348"/>
    </location>
</feature>
<evidence type="ECO:0000256" key="4">
    <source>
        <dbReference type="ARBA" id="ARBA00023136"/>
    </source>
</evidence>
<feature type="transmembrane region" description="Helical" evidence="5">
    <location>
        <begin position="360"/>
        <end position="380"/>
    </location>
</feature>
<feature type="transmembrane region" description="Helical" evidence="5">
    <location>
        <begin position="124"/>
        <end position="147"/>
    </location>
</feature>
<dbReference type="HOGENOM" id="CLU_007946_3_4_9"/>
<dbReference type="Proteomes" id="UP000003340">
    <property type="component" value="Unassembled WGS sequence"/>
</dbReference>
<evidence type="ECO:0000256" key="5">
    <source>
        <dbReference type="SAM" id="Phobius"/>
    </source>
</evidence>
<keyword evidence="7" id="KW-1185">Reference proteome</keyword>
<dbReference type="Gene3D" id="1.20.1740.10">
    <property type="entry name" value="Amino acid/polyamine transporter I"/>
    <property type="match status" value="1"/>
</dbReference>
<evidence type="ECO:0000256" key="2">
    <source>
        <dbReference type="ARBA" id="ARBA00022692"/>
    </source>
</evidence>
<dbReference type="EMBL" id="ACEC01000088">
    <property type="protein sequence ID" value="EEG29826.1"/>
    <property type="molecule type" value="Genomic_DNA"/>
</dbReference>
<feature type="transmembrane region" description="Helical" evidence="5">
    <location>
        <begin position="159"/>
        <end position="177"/>
    </location>
</feature>
<feature type="transmembrane region" description="Helical" evidence="5">
    <location>
        <begin position="392"/>
        <end position="410"/>
    </location>
</feature>